<evidence type="ECO:0000256" key="1">
    <source>
        <dbReference type="SAM" id="MobiDB-lite"/>
    </source>
</evidence>
<accession>A0A2M8KRZ8</accession>
<feature type="compositionally biased region" description="Polar residues" evidence="1">
    <location>
        <begin position="8"/>
        <end position="25"/>
    </location>
</feature>
<evidence type="ECO:0000313" key="2">
    <source>
        <dbReference type="EMBL" id="PJE62685.1"/>
    </source>
</evidence>
<feature type="region of interest" description="Disordered" evidence="1">
    <location>
        <begin position="1"/>
        <end position="35"/>
    </location>
</feature>
<protein>
    <submittedName>
        <fullName evidence="2">Uncharacterized protein</fullName>
    </submittedName>
</protein>
<dbReference type="AlphaFoldDB" id="A0A2M8KRZ8"/>
<evidence type="ECO:0000313" key="3">
    <source>
        <dbReference type="Proteomes" id="UP000229554"/>
    </source>
</evidence>
<gene>
    <name evidence="2" type="ORF">COU88_03665</name>
</gene>
<dbReference type="EMBL" id="PFED01000146">
    <property type="protein sequence ID" value="PJE62685.1"/>
    <property type="molecule type" value="Genomic_DNA"/>
</dbReference>
<organism evidence="2 3">
    <name type="scientific">Candidatus Roizmanbacteria bacterium CG10_big_fil_rev_8_21_14_0_10_39_6</name>
    <dbReference type="NCBI Taxonomy" id="1974853"/>
    <lineage>
        <taxon>Bacteria</taxon>
        <taxon>Candidatus Roizmaniibacteriota</taxon>
    </lineage>
</organism>
<reference evidence="3" key="1">
    <citation type="submission" date="2017-09" db="EMBL/GenBank/DDBJ databases">
        <title>Depth-based differentiation of microbial function through sediment-hosted aquifers and enrichment of novel symbionts in the deep terrestrial subsurface.</title>
        <authorList>
            <person name="Probst A.J."/>
            <person name="Ladd B."/>
            <person name="Jarett J.K."/>
            <person name="Geller-Mcgrath D.E."/>
            <person name="Sieber C.M.K."/>
            <person name="Emerson J.B."/>
            <person name="Anantharaman K."/>
            <person name="Thomas B.C."/>
            <person name="Malmstrom R."/>
            <person name="Stieglmeier M."/>
            <person name="Klingl A."/>
            <person name="Woyke T."/>
            <person name="Ryan C.M."/>
            <person name="Banfield J.F."/>
        </authorList>
    </citation>
    <scope>NUCLEOTIDE SEQUENCE [LARGE SCALE GENOMIC DNA]</scope>
</reference>
<name>A0A2M8KRZ8_9BACT</name>
<proteinExistence type="predicted"/>
<comment type="caution">
    <text evidence="2">The sequence shown here is derived from an EMBL/GenBank/DDBJ whole genome shotgun (WGS) entry which is preliminary data.</text>
</comment>
<sequence length="373" mass="39840">MPNEGETLVSNSNTAASFVETTPTVPESPAIGGNTPLTDGGVAAHTVLNALAEDHPQHAGTDHVIPDEGTQNKDAVELLRPREYPLLAQGIKARALQVLTQMKEKIPDNLPGNQMAQAAINAINAQESTHVGSRNGLRAFIDSLAASSEDGSIKNAIQAVVASANALTKGDQTAQNIALACHSLRLISPYSIPGVLNTIGNTFTQKAQEAVRNAALELRYQNRTLTPEHEQAIAAQVLAPYLTIIEDKHILTPSDLTNLMQLAEDAKVTAPKAVTMVQNNEQLQSLRAGIEGTVAQYGDYLNGTETNWDNSVPDVIADSVAQVLNAEDEIQQDVEYKAEVAASRKKKLKTTSMLVALILGMLIYSSMPKGEQV</sequence>
<dbReference type="Proteomes" id="UP000229554">
    <property type="component" value="Unassembled WGS sequence"/>
</dbReference>